<dbReference type="Gene3D" id="3.30.460.10">
    <property type="entry name" value="Beta Polymerase, domain 2"/>
    <property type="match status" value="1"/>
</dbReference>
<feature type="region of interest" description="Disordered" evidence="3">
    <location>
        <begin position="361"/>
        <end position="398"/>
    </location>
</feature>
<dbReference type="Proteomes" id="UP000815325">
    <property type="component" value="Unassembled WGS sequence"/>
</dbReference>
<dbReference type="PANTHER" id="PTHR11276">
    <property type="entry name" value="DNA POLYMERASE TYPE-X FAMILY MEMBER"/>
    <property type="match status" value="1"/>
</dbReference>
<keyword evidence="6" id="KW-1185">Reference proteome</keyword>
<dbReference type="InterPro" id="IPR037160">
    <property type="entry name" value="DNA_Pol_thumb_sf"/>
</dbReference>
<evidence type="ECO:0000256" key="1">
    <source>
        <dbReference type="ARBA" id="ARBA00022679"/>
    </source>
</evidence>
<reference evidence="5" key="1">
    <citation type="submission" date="2017-08" db="EMBL/GenBank/DDBJ databases">
        <authorList>
            <person name="Polle J.E."/>
            <person name="Barry K."/>
            <person name="Cushman J."/>
            <person name="Schmutz J."/>
            <person name="Tran D."/>
            <person name="Hathwaick L.T."/>
            <person name="Yim W.C."/>
            <person name="Jenkins J."/>
            <person name="Mckie-Krisberg Z.M."/>
            <person name="Prochnik S."/>
            <person name="Lindquist E."/>
            <person name="Dockter R.B."/>
            <person name="Adam C."/>
            <person name="Molina H."/>
            <person name="Bunkerborg J."/>
            <person name="Jin E."/>
            <person name="Buchheim M."/>
            <person name="Magnuson J."/>
        </authorList>
    </citation>
    <scope>NUCLEOTIDE SEQUENCE</scope>
    <source>
        <strain evidence="5">CCAP 19/18</strain>
    </source>
</reference>
<keyword evidence="2" id="KW-0548">Nucleotidyltransferase</keyword>
<proteinExistence type="predicted"/>
<evidence type="ECO:0000256" key="2">
    <source>
        <dbReference type="ARBA" id="ARBA00022695"/>
    </source>
</evidence>
<evidence type="ECO:0000256" key="3">
    <source>
        <dbReference type="SAM" id="MobiDB-lite"/>
    </source>
</evidence>
<feature type="compositionally biased region" description="Polar residues" evidence="3">
    <location>
        <begin position="31"/>
        <end position="45"/>
    </location>
</feature>
<dbReference type="SMART" id="SM00483">
    <property type="entry name" value="POLXc"/>
    <property type="match status" value="1"/>
</dbReference>
<feature type="compositionally biased region" description="Low complexity" evidence="3">
    <location>
        <begin position="374"/>
        <end position="398"/>
    </location>
</feature>
<dbReference type="Gene3D" id="1.10.150.20">
    <property type="entry name" value="5' to 3' exonuclease, C-terminal subdomain"/>
    <property type="match status" value="1"/>
</dbReference>
<dbReference type="Gene3D" id="3.30.210.10">
    <property type="entry name" value="DNA polymerase, thumb domain"/>
    <property type="match status" value="1"/>
</dbReference>
<feature type="compositionally biased region" description="Low complexity" evidence="3">
    <location>
        <begin position="235"/>
        <end position="249"/>
    </location>
</feature>
<dbReference type="PANTHER" id="PTHR11276:SF28">
    <property type="entry name" value="DNA POLYMERASE LAMBDA"/>
    <property type="match status" value="1"/>
</dbReference>
<dbReference type="SUPFAM" id="SSF81301">
    <property type="entry name" value="Nucleotidyltransferase"/>
    <property type="match status" value="1"/>
</dbReference>
<dbReference type="Pfam" id="PF10391">
    <property type="entry name" value="DNA_pol_lambd_f"/>
    <property type="match status" value="1"/>
</dbReference>
<feature type="region of interest" description="Disordered" evidence="3">
    <location>
        <begin position="215"/>
        <end position="258"/>
    </location>
</feature>
<dbReference type="InterPro" id="IPR018944">
    <property type="entry name" value="DNA_pol_lambd_fingers_domain"/>
</dbReference>
<evidence type="ECO:0000313" key="5">
    <source>
        <dbReference type="EMBL" id="KAF5840009.1"/>
    </source>
</evidence>
<dbReference type="InterPro" id="IPR029398">
    <property type="entry name" value="PolB_thumb"/>
</dbReference>
<dbReference type="InterPro" id="IPR022312">
    <property type="entry name" value="DNA_pol_X"/>
</dbReference>
<dbReference type="SUPFAM" id="SSF81585">
    <property type="entry name" value="PsbU/PolX domain-like"/>
    <property type="match status" value="1"/>
</dbReference>
<accession>A0ABQ7GZG7</accession>
<name>A0ABQ7GZG7_DUNSA</name>
<protein>
    <recommendedName>
        <fullName evidence="4">DNA-directed DNA polymerase X domain-containing protein</fullName>
    </recommendedName>
</protein>
<comment type="caution">
    <text evidence="5">The sequence shown here is derived from an EMBL/GenBank/DDBJ whole genome shotgun (WGS) entry which is preliminary data.</text>
</comment>
<dbReference type="InterPro" id="IPR043519">
    <property type="entry name" value="NT_sf"/>
</dbReference>
<keyword evidence="1" id="KW-0808">Transferase</keyword>
<feature type="compositionally biased region" description="Polar residues" evidence="3">
    <location>
        <begin position="362"/>
        <end position="373"/>
    </location>
</feature>
<feature type="region of interest" description="Disordered" evidence="3">
    <location>
        <begin position="1"/>
        <end position="67"/>
    </location>
</feature>
<feature type="compositionally biased region" description="Polar residues" evidence="3">
    <location>
        <begin position="53"/>
        <end position="63"/>
    </location>
</feature>
<dbReference type="EMBL" id="MU069526">
    <property type="protein sequence ID" value="KAF5840009.1"/>
    <property type="molecule type" value="Genomic_DNA"/>
</dbReference>
<dbReference type="InterPro" id="IPR002054">
    <property type="entry name" value="DNA-dir_DNA_pol_X"/>
</dbReference>
<organism evidence="5 6">
    <name type="scientific">Dunaliella salina</name>
    <name type="common">Green alga</name>
    <name type="synonym">Protococcus salinus</name>
    <dbReference type="NCBI Taxonomy" id="3046"/>
    <lineage>
        <taxon>Eukaryota</taxon>
        <taxon>Viridiplantae</taxon>
        <taxon>Chlorophyta</taxon>
        <taxon>core chlorophytes</taxon>
        <taxon>Chlorophyceae</taxon>
        <taxon>CS clade</taxon>
        <taxon>Chlamydomonadales</taxon>
        <taxon>Dunaliellaceae</taxon>
        <taxon>Dunaliella</taxon>
    </lineage>
</organism>
<sequence length="812" mass="88597">MSTDPAAQAHALSPRGSGEGKSRKRTPPPEQSNCVTRSTPASPFSGSAAKAQRQASPQCSPRQQAPAHGQVFHGCHFFSFIPTHMQTQFQKIRERGGTIDKALSARSTTHIISRPDISLLRLQEKLQAHGIAPPQPTPSASTPGSTLPGLPFHFVTQDFVGRSILSCKREDEALHTPAAVKQFQRQCHELLHQPFPSAPLTPPAEARRLLNRGVDGEAAAPSPGGTQPPPRKPLAVTAAAPNADEAATPASPPAAPRARRYILPPPEEVCADPHENWGVGGKWIEPYDEAAALETIRLLRRRWFRQDSEDIQQEAAQLKAQPALGPGPSSASQTTPVGLSIHQALFRPPLYTRPRAHAFASAPSSVTVGDTETGSQGAGQQPQGQQHELQGGLQGEQGSSSAAANRVCEHVCCQARPFCILDELKATQDLYNEANDPGSFKRKAILNALHKLSELEHPLTCIDDVKATGLTGKTLSKVTEIFQTGQLLRSEVWKSDPKNAAMQAFDDVWGVGHTTARAWADAGCRTLDDVRACVQEHKASGSSHKSCFRLTAQQQIGLQYAEDFVKPITRQQIAHVETTVKSSVVEALHKITGLSKDILTDDHRSGALHVRAMGSYIRGAKVFNDVDFIVAPPSIVTDEQAVKALGGHSSLPNHGVLMLEVLHQLYRISALACGVEDTINRHTFDIEEPVTFMGVWSPHGPVDIDHFFRIDIKIYPRTSLPFAVCYFASGVSFNRALRFWCDKPRPALREYVQSMFPGANRLHLSDLRLDLQRRLSRDEEEVVGHLHSFTCESDIFSALGLSYVPPTMRSLI</sequence>
<evidence type="ECO:0000313" key="6">
    <source>
        <dbReference type="Proteomes" id="UP000815325"/>
    </source>
</evidence>
<feature type="domain" description="DNA-directed DNA polymerase X" evidence="4">
    <location>
        <begin position="412"/>
        <end position="810"/>
    </location>
</feature>
<dbReference type="PRINTS" id="PR00869">
    <property type="entry name" value="DNAPOLX"/>
</dbReference>
<evidence type="ECO:0000259" key="4">
    <source>
        <dbReference type="SMART" id="SM00483"/>
    </source>
</evidence>
<gene>
    <name evidence="5" type="ORF">DUNSADRAFT_18046</name>
</gene>
<dbReference type="Pfam" id="PF14791">
    <property type="entry name" value="DNA_pol_B_thumb"/>
    <property type="match status" value="1"/>
</dbReference>